<dbReference type="InterPro" id="IPR011051">
    <property type="entry name" value="RmlC_Cupin_sf"/>
</dbReference>
<dbReference type="PANTHER" id="PTHR23418:SF0">
    <property type="entry name" value="ACIREDUCTONE DIOXYGENASE"/>
    <property type="match status" value="1"/>
</dbReference>
<evidence type="ECO:0000256" key="3">
    <source>
        <dbReference type="ARBA" id="ARBA00022596"/>
    </source>
</evidence>
<dbReference type="EC" id="1.13.11.54" evidence="10"/>
<dbReference type="CDD" id="cd02232">
    <property type="entry name" value="cupin_ARD"/>
    <property type="match status" value="1"/>
</dbReference>
<name>A0A3P7JMI6_STRVU</name>
<evidence type="ECO:0000313" key="11">
    <source>
        <dbReference type="EMBL" id="VDM81179.1"/>
    </source>
</evidence>
<dbReference type="GO" id="GO:0009086">
    <property type="term" value="P:methionine biosynthetic process"/>
    <property type="evidence" value="ECO:0007669"/>
    <property type="project" value="UniProtKB-KW"/>
</dbReference>
<keyword evidence="12" id="KW-1185">Reference proteome</keyword>
<organism evidence="11 12">
    <name type="scientific">Strongylus vulgaris</name>
    <name type="common">Blood worm</name>
    <dbReference type="NCBI Taxonomy" id="40348"/>
    <lineage>
        <taxon>Eukaryota</taxon>
        <taxon>Metazoa</taxon>
        <taxon>Ecdysozoa</taxon>
        <taxon>Nematoda</taxon>
        <taxon>Chromadorea</taxon>
        <taxon>Rhabditida</taxon>
        <taxon>Rhabditina</taxon>
        <taxon>Rhabditomorpha</taxon>
        <taxon>Strongyloidea</taxon>
        <taxon>Strongylidae</taxon>
        <taxon>Strongylus</taxon>
    </lineage>
</organism>
<keyword evidence="8" id="KW-0408">Iron</keyword>
<dbReference type="InterPro" id="IPR004313">
    <property type="entry name" value="ARD"/>
</dbReference>
<proteinExistence type="predicted"/>
<keyword evidence="7" id="KW-0560">Oxidoreductase</keyword>
<keyword evidence="4" id="KW-0028">Amino-acid biosynthesis</keyword>
<keyword evidence="3" id="KW-0533">Nickel</keyword>
<dbReference type="InterPro" id="IPR014710">
    <property type="entry name" value="RmlC-like_jellyroll"/>
</dbReference>
<comment type="cofactor">
    <cofactor evidence="2">
        <name>Fe(2+)</name>
        <dbReference type="ChEBI" id="CHEBI:29033"/>
    </cofactor>
</comment>
<evidence type="ECO:0000256" key="8">
    <source>
        <dbReference type="ARBA" id="ARBA00023004"/>
    </source>
</evidence>
<comment type="catalytic activity">
    <reaction evidence="1">
        <text>1,2-dihydroxy-5-(methylsulfanyl)pent-1-en-3-one + O2 = 4-methylsulfanyl-2-oxobutanoate + formate + 2 H(+)</text>
        <dbReference type="Rhea" id="RHEA:24504"/>
        <dbReference type="ChEBI" id="CHEBI:15378"/>
        <dbReference type="ChEBI" id="CHEBI:15379"/>
        <dbReference type="ChEBI" id="CHEBI:15740"/>
        <dbReference type="ChEBI" id="CHEBI:16723"/>
        <dbReference type="ChEBI" id="CHEBI:49252"/>
        <dbReference type="EC" id="1.13.11.54"/>
    </reaction>
</comment>
<evidence type="ECO:0000313" key="12">
    <source>
        <dbReference type="Proteomes" id="UP000270094"/>
    </source>
</evidence>
<accession>A0A3P7JMI6</accession>
<evidence type="ECO:0000256" key="7">
    <source>
        <dbReference type="ARBA" id="ARBA00023002"/>
    </source>
</evidence>
<dbReference type="Pfam" id="PF03079">
    <property type="entry name" value="ARD"/>
    <property type="match status" value="1"/>
</dbReference>
<evidence type="ECO:0000256" key="4">
    <source>
        <dbReference type="ARBA" id="ARBA00022605"/>
    </source>
</evidence>
<evidence type="ECO:0000256" key="10">
    <source>
        <dbReference type="ARBA" id="ARBA00039005"/>
    </source>
</evidence>
<evidence type="ECO:0000256" key="1">
    <source>
        <dbReference type="ARBA" id="ARBA00000428"/>
    </source>
</evidence>
<dbReference type="Proteomes" id="UP000270094">
    <property type="component" value="Unassembled WGS sequence"/>
</dbReference>
<keyword evidence="9" id="KW-0486">Methionine biosynthesis</keyword>
<evidence type="ECO:0000256" key="9">
    <source>
        <dbReference type="ARBA" id="ARBA00023167"/>
    </source>
</evidence>
<dbReference type="SUPFAM" id="SSF51182">
    <property type="entry name" value="RmlC-like cupins"/>
    <property type="match status" value="1"/>
</dbReference>
<protein>
    <recommendedName>
        <fullName evidence="10">acireductone dioxygenase (Fe(2+)-requiring)</fullName>
        <ecNumber evidence="10">1.13.11.54</ecNumber>
    </recommendedName>
</protein>
<dbReference type="PANTHER" id="PTHR23418">
    <property type="entry name" value="ACIREDUCTONE DIOXYGENASE"/>
    <property type="match status" value="1"/>
</dbReference>
<dbReference type="Gene3D" id="2.60.120.10">
    <property type="entry name" value="Jelly Rolls"/>
    <property type="match status" value="1"/>
</dbReference>
<dbReference type="GO" id="GO:0010309">
    <property type="term" value="F:acireductone dioxygenase [iron(II)-requiring] activity"/>
    <property type="evidence" value="ECO:0007669"/>
    <property type="project" value="UniProtKB-EC"/>
</dbReference>
<evidence type="ECO:0000256" key="2">
    <source>
        <dbReference type="ARBA" id="ARBA00001954"/>
    </source>
</evidence>
<reference evidence="11 12" key="1">
    <citation type="submission" date="2018-11" db="EMBL/GenBank/DDBJ databases">
        <authorList>
            <consortium name="Pathogen Informatics"/>
        </authorList>
    </citation>
    <scope>NUCLEOTIDE SEQUENCE [LARGE SCALE GENOMIC DNA]</scope>
</reference>
<evidence type="ECO:0000256" key="6">
    <source>
        <dbReference type="ARBA" id="ARBA00022964"/>
    </source>
</evidence>
<sequence length="151" mass="17953">MLPCAYFMGSVQNQKDECRLVPNRNASSIDLADIGVEMSNVEIWSWRWTFQMDIFFEEHLHRDPEIRFIKSGSGYFDVRSKNDEWIRIPVKRGDFVYLPSGIYHRFTTDWDVSLTRFLISLPLSLPNLYTVVYLFQFTVNYLSLHFRTCSF</sequence>
<evidence type="ECO:0000256" key="5">
    <source>
        <dbReference type="ARBA" id="ARBA00022723"/>
    </source>
</evidence>
<dbReference type="GO" id="GO:0046872">
    <property type="term" value="F:metal ion binding"/>
    <property type="evidence" value="ECO:0007669"/>
    <property type="project" value="UniProtKB-KW"/>
</dbReference>
<keyword evidence="6" id="KW-0223">Dioxygenase</keyword>
<gene>
    <name evidence="11" type="ORF">SVUK_LOCUS16177</name>
</gene>
<dbReference type="AlphaFoldDB" id="A0A3P7JMI6"/>
<dbReference type="OrthoDB" id="1867259at2759"/>
<dbReference type="EMBL" id="UYYB01111688">
    <property type="protein sequence ID" value="VDM81179.1"/>
    <property type="molecule type" value="Genomic_DNA"/>
</dbReference>
<keyword evidence="5" id="KW-0479">Metal-binding</keyword>